<dbReference type="GO" id="GO:0046872">
    <property type="term" value="F:metal ion binding"/>
    <property type="evidence" value="ECO:0007669"/>
    <property type="project" value="UniProtKB-KW"/>
</dbReference>
<feature type="binding site" evidence="9">
    <location>
        <position position="34"/>
    </location>
    <ligand>
        <name>a divalent metal cation</name>
        <dbReference type="ChEBI" id="CHEBI:60240"/>
    </ligand>
</feature>
<dbReference type="InterPro" id="IPR004649">
    <property type="entry name" value="RNase_H2_suA"/>
</dbReference>
<evidence type="ECO:0000259" key="11">
    <source>
        <dbReference type="PROSITE" id="PS51975"/>
    </source>
</evidence>
<dbReference type="Proteomes" id="UP000887566">
    <property type="component" value="Unplaced"/>
</dbReference>
<evidence type="ECO:0000313" key="13">
    <source>
        <dbReference type="WBParaSite" id="PSAMB.scaffold1357size32555.g12679.t1"/>
    </source>
</evidence>
<dbReference type="AlphaFoldDB" id="A0A914UY54"/>
<sequence>MKLEFASFDRCATDVSHNFKSFGDGAPCVLGIDEAGRGPVLGPMVYGCAVSPLSMSEQLKELGVADSKVLTEQKREEIFTRMSDIEDKIKSVVAYAVQPLSARLIAASMLRRMKRSLNEVSHNSAIELIQAALDHDVNVVEVYVDTVGPPESYQRKLEERFPSLRITVSKKADSLFPIVSAASIAAKVTRDRLLKAWTFLEGNVRLPDGGYGSGYPGDPATVQFMVDAIHPVFGYPSLVRFSWKTAQTKLEDHAAKCRWEDDESAQGASRSMLSYFAKTNGLAVPVSRHQFFVDRSLRSATHL</sequence>
<dbReference type="InterPro" id="IPR036397">
    <property type="entry name" value="RNaseH_sf"/>
</dbReference>
<keyword evidence="5 9" id="KW-0479">Metal-binding</keyword>
<evidence type="ECO:0000256" key="7">
    <source>
        <dbReference type="ARBA" id="ARBA00022801"/>
    </source>
</evidence>
<comment type="cofactor">
    <cofactor evidence="2">
        <name>Mg(2+)</name>
        <dbReference type="ChEBI" id="CHEBI:18420"/>
    </cofactor>
</comment>
<comment type="function">
    <text evidence="10">Endonuclease that specifically degrades the RNA of RNA-DNA hybrids.</text>
</comment>
<keyword evidence="4 9" id="KW-0540">Nuclease</keyword>
<dbReference type="Gene3D" id="1.10.10.460">
    <property type="entry name" value="Ribonuclease hii. Domain 2"/>
    <property type="match status" value="1"/>
</dbReference>
<proteinExistence type="inferred from homology"/>
<evidence type="ECO:0000256" key="6">
    <source>
        <dbReference type="ARBA" id="ARBA00022759"/>
    </source>
</evidence>
<dbReference type="SUPFAM" id="SSF53098">
    <property type="entry name" value="Ribonuclease H-like"/>
    <property type="match status" value="1"/>
</dbReference>
<dbReference type="NCBIfam" id="TIGR00729">
    <property type="entry name" value="ribonuclease HII"/>
    <property type="match status" value="1"/>
</dbReference>
<dbReference type="InterPro" id="IPR012337">
    <property type="entry name" value="RNaseH-like_sf"/>
</dbReference>
<evidence type="ECO:0000256" key="9">
    <source>
        <dbReference type="PROSITE-ProRule" id="PRU01319"/>
    </source>
</evidence>
<dbReference type="FunFam" id="3.30.420.10:FF:000016">
    <property type="entry name" value="Ribonuclease"/>
    <property type="match status" value="1"/>
</dbReference>
<evidence type="ECO:0000256" key="8">
    <source>
        <dbReference type="ARBA" id="ARBA00024981"/>
    </source>
</evidence>
<evidence type="ECO:0000256" key="4">
    <source>
        <dbReference type="ARBA" id="ARBA00022722"/>
    </source>
</evidence>
<dbReference type="PANTHER" id="PTHR10954:SF7">
    <property type="entry name" value="RIBONUCLEASE H2 SUBUNIT A"/>
    <property type="match status" value="1"/>
</dbReference>
<comment type="function">
    <text evidence="8">Catalytic subunit of RNase HII, an endonuclease that specifically degrades the RNA of RNA:DNA hybrids. Participates in DNA replication, possibly by mediating the removal of lagging-strand Okazaki fragment RNA primers during DNA replication. Mediates the excision of single ribonucleotides from DNA:RNA duplexes.</text>
</comment>
<feature type="domain" description="RNase H type-2" evidence="11">
    <location>
        <begin position="27"/>
        <end position="255"/>
    </location>
</feature>
<feature type="binding site" evidence="9">
    <location>
        <position position="33"/>
    </location>
    <ligand>
        <name>a divalent metal cation</name>
        <dbReference type="ChEBI" id="CHEBI:60240"/>
    </ligand>
</feature>
<dbReference type="GO" id="GO:0032299">
    <property type="term" value="C:ribonuclease H2 complex"/>
    <property type="evidence" value="ECO:0007669"/>
    <property type="project" value="TreeGrafter"/>
</dbReference>
<dbReference type="FunFam" id="1.10.10.460:FF:000001">
    <property type="entry name" value="Ribonuclease"/>
    <property type="match status" value="1"/>
</dbReference>
<dbReference type="PROSITE" id="PS51975">
    <property type="entry name" value="RNASE_H_2"/>
    <property type="match status" value="1"/>
</dbReference>
<dbReference type="GO" id="GO:0043137">
    <property type="term" value="P:DNA replication, removal of RNA primer"/>
    <property type="evidence" value="ECO:0007669"/>
    <property type="project" value="TreeGrafter"/>
</dbReference>
<evidence type="ECO:0000313" key="12">
    <source>
        <dbReference type="Proteomes" id="UP000887566"/>
    </source>
</evidence>
<dbReference type="PANTHER" id="PTHR10954">
    <property type="entry name" value="RIBONUCLEASE H2 SUBUNIT A"/>
    <property type="match status" value="1"/>
</dbReference>
<dbReference type="CDD" id="cd07181">
    <property type="entry name" value="RNase_HII_eukaryota_like"/>
    <property type="match status" value="1"/>
</dbReference>
<accession>A0A914UY54</accession>
<dbReference type="InterPro" id="IPR024567">
    <property type="entry name" value="RNase_HII/HIII_dom"/>
</dbReference>
<dbReference type="EC" id="3.1.26.4" evidence="10"/>
<dbReference type="InterPro" id="IPR001352">
    <property type="entry name" value="RNase_HII/HIII"/>
</dbReference>
<evidence type="ECO:0000256" key="5">
    <source>
        <dbReference type="ARBA" id="ARBA00022723"/>
    </source>
</evidence>
<evidence type="ECO:0000256" key="2">
    <source>
        <dbReference type="ARBA" id="ARBA00001946"/>
    </source>
</evidence>
<reference evidence="13" key="1">
    <citation type="submission" date="2022-11" db="UniProtKB">
        <authorList>
            <consortium name="WormBaseParasite"/>
        </authorList>
    </citation>
    <scope>IDENTIFICATION</scope>
</reference>
<comment type="catalytic activity">
    <reaction evidence="1 9 10">
        <text>Endonucleolytic cleavage to 5'-phosphomonoester.</text>
        <dbReference type="EC" id="3.1.26.4"/>
    </reaction>
</comment>
<protein>
    <recommendedName>
        <fullName evidence="10">Ribonuclease</fullName>
        <ecNumber evidence="10">3.1.26.4</ecNumber>
    </recommendedName>
</protein>
<dbReference type="Pfam" id="PF01351">
    <property type="entry name" value="RNase_HII"/>
    <property type="match status" value="1"/>
</dbReference>
<dbReference type="GO" id="GO:0003723">
    <property type="term" value="F:RNA binding"/>
    <property type="evidence" value="ECO:0007669"/>
    <property type="project" value="UniProtKB-UniRule"/>
</dbReference>
<evidence type="ECO:0000256" key="10">
    <source>
        <dbReference type="RuleBase" id="RU003515"/>
    </source>
</evidence>
<feature type="binding site" evidence="9">
    <location>
        <position position="145"/>
    </location>
    <ligand>
        <name>a divalent metal cation</name>
        <dbReference type="ChEBI" id="CHEBI:60240"/>
    </ligand>
</feature>
<comment type="cofactor">
    <cofactor evidence="9">
        <name>Mn(2+)</name>
        <dbReference type="ChEBI" id="CHEBI:29035"/>
    </cofactor>
    <cofactor evidence="9">
        <name>Mg(2+)</name>
        <dbReference type="ChEBI" id="CHEBI:18420"/>
    </cofactor>
    <text evidence="9">Manganese or magnesium. Binds 1 divalent metal ion per monomer in the absence of substrate. May bind a second metal ion after substrate binding.</text>
</comment>
<keyword evidence="6 9" id="KW-0255">Endonuclease</keyword>
<dbReference type="Gene3D" id="3.30.420.10">
    <property type="entry name" value="Ribonuclease H-like superfamily/Ribonuclease H"/>
    <property type="match status" value="1"/>
</dbReference>
<keyword evidence="12" id="KW-1185">Reference proteome</keyword>
<dbReference type="InterPro" id="IPR023160">
    <property type="entry name" value="RNase_HII_hlx-loop-hlx_cap_dom"/>
</dbReference>
<dbReference type="GO" id="GO:0006298">
    <property type="term" value="P:mismatch repair"/>
    <property type="evidence" value="ECO:0007669"/>
    <property type="project" value="TreeGrafter"/>
</dbReference>
<evidence type="ECO:0000256" key="1">
    <source>
        <dbReference type="ARBA" id="ARBA00000077"/>
    </source>
</evidence>
<dbReference type="WBParaSite" id="PSAMB.scaffold1357size32555.g12679.t1">
    <property type="protein sequence ID" value="PSAMB.scaffold1357size32555.g12679.t1"/>
    <property type="gene ID" value="PSAMB.scaffold1357size32555.g12679"/>
</dbReference>
<dbReference type="GO" id="GO:0004523">
    <property type="term" value="F:RNA-DNA hybrid ribonuclease activity"/>
    <property type="evidence" value="ECO:0007669"/>
    <property type="project" value="UniProtKB-UniRule"/>
</dbReference>
<organism evidence="12 13">
    <name type="scientific">Plectus sambesii</name>
    <dbReference type="NCBI Taxonomy" id="2011161"/>
    <lineage>
        <taxon>Eukaryota</taxon>
        <taxon>Metazoa</taxon>
        <taxon>Ecdysozoa</taxon>
        <taxon>Nematoda</taxon>
        <taxon>Chromadorea</taxon>
        <taxon>Plectida</taxon>
        <taxon>Plectina</taxon>
        <taxon>Plectoidea</taxon>
        <taxon>Plectidae</taxon>
        <taxon>Plectus</taxon>
    </lineage>
</organism>
<evidence type="ECO:0000256" key="3">
    <source>
        <dbReference type="ARBA" id="ARBA00007058"/>
    </source>
</evidence>
<name>A0A914UY54_9BILA</name>
<keyword evidence="7 9" id="KW-0378">Hydrolase</keyword>
<comment type="similarity">
    <text evidence="3">Belongs to the RNase HII family. Eukaryotic subfamily.</text>
</comment>